<dbReference type="Proteomes" id="UP000095237">
    <property type="component" value="Unassembled WGS sequence"/>
</dbReference>
<evidence type="ECO:0000313" key="1">
    <source>
        <dbReference type="EMBL" id="OEG70095.1"/>
    </source>
</evidence>
<dbReference type="AlphaFoldDB" id="A0A1E5II74"/>
<protein>
    <submittedName>
        <fullName evidence="1">Uncharacterized protein</fullName>
    </submittedName>
</protein>
<keyword evidence="2" id="KW-1185">Reference proteome</keyword>
<name>A0A1E5II74_ENDTX</name>
<organism evidence="1 2">
    <name type="scientific">Endomicrobium trichonymphae</name>
    <dbReference type="NCBI Taxonomy" id="1408204"/>
    <lineage>
        <taxon>Bacteria</taxon>
        <taxon>Pseudomonadati</taxon>
        <taxon>Elusimicrobiota</taxon>
        <taxon>Endomicrobiia</taxon>
        <taxon>Endomicrobiales</taxon>
        <taxon>Endomicrobiaceae</taxon>
        <taxon>Candidatus Endomicrobiellum</taxon>
    </lineage>
</organism>
<comment type="caution">
    <text evidence="1">The sequence shown here is derived from an EMBL/GenBank/DDBJ whole genome shotgun (WGS) entry which is preliminary data.</text>
</comment>
<proteinExistence type="predicted"/>
<dbReference type="EMBL" id="LNVX01000474">
    <property type="protein sequence ID" value="OEG70095.1"/>
    <property type="molecule type" value="Genomic_DNA"/>
</dbReference>
<accession>A0A1E5II74</accession>
<reference evidence="1 2" key="1">
    <citation type="submission" date="2015-11" db="EMBL/GenBank/DDBJ databases">
        <title>Evidence for parallel genomic evolution in an endosymbiosis of termite gut flagellates.</title>
        <authorList>
            <person name="Zheng H."/>
        </authorList>
    </citation>
    <scope>NUCLEOTIDE SEQUENCE [LARGE SCALE GENOMIC DNA]</scope>
    <source>
        <strain evidence="1 2">CET450</strain>
    </source>
</reference>
<sequence>MPEMIGKLADKCIIWYDEKVLKWRLIGRLAGGPQWRTREMLNEKATLENITYKNGKVYSREDHQKAIENLTKGRIISAQRRKAEPTVSKISRNLRYYMKGEGQKIFNQPIPLKLALKYGLSKDEKRPKWYRFVQIDMACRVVNNRSLSAIGVILRIDNWLMDKGQEKWERRLKRREEKWLAKRTKENVD</sequence>
<evidence type="ECO:0000313" key="2">
    <source>
        <dbReference type="Proteomes" id="UP000095237"/>
    </source>
</evidence>
<gene>
    <name evidence="1" type="ORF">ATZ36_06225</name>
</gene>